<proteinExistence type="predicted"/>
<feature type="region of interest" description="Disordered" evidence="1">
    <location>
        <begin position="1"/>
        <end position="21"/>
    </location>
</feature>
<evidence type="ECO:0000313" key="3">
    <source>
        <dbReference type="Proteomes" id="UP001140011"/>
    </source>
</evidence>
<sequence>MDAYTSTRDSRRQTQQDSDATDVLGQLSMEIGAGLTKSQIVAAMALMRQGVNPSALVAITQELRREAQPAIQPQQPQSRYQYK</sequence>
<evidence type="ECO:0008006" key="4">
    <source>
        <dbReference type="Google" id="ProtNLM"/>
    </source>
</evidence>
<accession>A0A9W8H6X1</accession>
<dbReference type="GO" id="GO:0033566">
    <property type="term" value="P:gamma-tubulin complex localization"/>
    <property type="evidence" value="ECO:0007669"/>
    <property type="project" value="InterPro"/>
</dbReference>
<protein>
    <recommendedName>
        <fullName evidence="4">Mitotic-spindle organizing protein 1</fullName>
    </recommendedName>
</protein>
<dbReference type="EMBL" id="JANBUH010000002">
    <property type="protein sequence ID" value="KAJ2757352.1"/>
    <property type="molecule type" value="Genomic_DNA"/>
</dbReference>
<dbReference type="OrthoDB" id="48571at2759"/>
<reference evidence="2" key="1">
    <citation type="submission" date="2022-07" db="EMBL/GenBank/DDBJ databases">
        <title>Phylogenomic reconstructions and comparative analyses of Kickxellomycotina fungi.</title>
        <authorList>
            <person name="Reynolds N.K."/>
            <person name="Stajich J.E."/>
            <person name="Barry K."/>
            <person name="Grigoriev I.V."/>
            <person name="Crous P."/>
            <person name="Smith M.E."/>
        </authorList>
    </citation>
    <scope>NUCLEOTIDE SEQUENCE</scope>
    <source>
        <strain evidence="2">BCRC 34297</strain>
    </source>
</reference>
<keyword evidence="3" id="KW-1185">Reference proteome</keyword>
<dbReference type="GO" id="GO:0000931">
    <property type="term" value="C:gamma-tubulin ring complex"/>
    <property type="evidence" value="ECO:0007669"/>
    <property type="project" value="InterPro"/>
</dbReference>
<gene>
    <name evidence="2" type="ORF">GGI19_000071</name>
</gene>
<dbReference type="InterPro" id="IPR022214">
    <property type="entry name" value="MZT1"/>
</dbReference>
<evidence type="ECO:0000313" key="2">
    <source>
        <dbReference type="EMBL" id="KAJ2757352.1"/>
    </source>
</evidence>
<name>A0A9W8H6X1_9FUNG</name>
<organism evidence="2 3">
    <name type="scientific">Coemansia pectinata</name>
    <dbReference type="NCBI Taxonomy" id="1052879"/>
    <lineage>
        <taxon>Eukaryota</taxon>
        <taxon>Fungi</taxon>
        <taxon>Fungi incertae sedis</taxon>
        <taxon>Zoopagomycota</taxon>
        <taxon>Kickxellomycotina</taxon>
        <taxon>Kickxellomycetes</taxon>
        <taxon>Kickxellales</taxon>
        <taxon>Kickxellaceae</taxon>
        <taxon>Coemansia</taxon>
    </lineage>
</organism>
<evidence type="ECO:0000256" key="1">
    <source>
        <dbReference type="SAM" id="MobiDB-lite"/>
    </source>
</evidence>
<dbReference type="AlphaFoldDB" id="A0A9W8H6X1"/>
<dbReference type="Pfam" id="PF12554">
    <property type="entry name" value="MOZART1"/>
    <property type="match status" value="1"/>
</dbReference>
<dbReference type="Proteomes" id="UP001140011">
    <property type="component" value="Unassembled WGS sequence"/>
</dbReference>
<comment type="caution">
    <text evidence="2">The sequence shown here is derived from an EMBL/GenBank/DDBJ whole genome shotgun (WGS) entry which is preliminary data.</text>
</comment>